<evidence type="ECO:0000313" key="7">
    <source>
        <dbReference type="Proteomes" id="UP000445582"/>
    </source>
</evidence>
<dbReference type="RefSeq" id="WP_160677650.1">
    <property type="nucleotide sequence ID" value="NZ_WTYN01000010.1"/>
</dbReference>
<dbReference type="EMBL" id="WTYN01000010">
    <property type="protein sequence ID" value="MXO64135.1"/>
    <property type="molecule type" value="Genomic_DNA"/>
</dbReference>
<accession>A0A844YKV2</accession>
<dbReference type="Proteomes" id="UP000445582">
    <property type="component" value="Unassembled WGS sequence"/>
</dbReference>
<dbReference type="PROSITE" id="PS00622">
    <property type="entry name" value="HTH_LUXR_1"/>
    <property type="match status" value="1"/>
</dbReference>
<evidence type="ECO:0000256" key="3">
    <source>
        <dbReference type="ARBA" id="ARBA00022991"/>
    </source>
</evidence>
<dbReference type="SUPFAM" id="SSF46894">
    <property type="entry name" value="C-terminal effector domain of the bipartite response regulators"/>
    <property type="match status" value="1"/>
</dbReference>
<dbReference type="CDD" id="cd00130">
    <property type="entry name" value="PAS"/>
    <property type="match status" value="1"/>
</dbReference>
<sequence length="203" mass="22170">MSHEEELLASIHLSPLATIITDFRQPDNPIIGANEAFCHLTGYAFNEVIGRNCRFLSGPDTEAEGKHLLSKAIADGRPALAEITNYRKDGSSFCNAVMMAPIKNAAGMVTHFIGTQMLVRDGTDTEHLRRRRAKRLVGGLTPRQLQVLQLLTNGLRNHDIGVRLNLSEATVKLHRSNLLKKLGANSPGEAVRIALEAGVKSTE</sequence>
<comment type="caution">
    <text evidence="6">The sequence shown here is derived from an EMBL/GenBank/DDBJ whole genome shotgun (WGS) entry which is preliminary data.</text>
</comment>
<protein>
    <submittedName>
        <fullName evidence="6">PAS domain-containing protein</fullName>
    </submittedName>
</protein>
<feature type="domain" description="HTH luxR-type" evidence="4">
    <location>
        <begin position="133"/>
        <end position="198"/>
    </location>
</feature>
<gene>
    <name evidence="6" type="ORF">GRI48_14115</name>
</gene>
<keyword evidence="1" id="KW-0285">Flavoprotein</keyword>
<dbReference type="InterPro" id="IPR035965">
    <property type="entry name" value="PAS-like_dom_sf"/>
</dbReference>
<dbReference type="GO" id="GO:0003677">
    <property type="term" value="F:DNA binding"/>
    <property type="evidence" value="ECO:0007669"/>
    <property type="project" value="InterPro"/>
</dbReference>
<dbReference type="PROSITE" id="PS50112">
    <property type="entry name" value="PAS"/>
    <property type="match status" value="1"/>
</dbReference>
<name>A0A844YKV2_9SPHN</name>
<dbReference type="NCBIfam" id="TIGR00229">
    <property type="entry name" value="sensory_box"/>
    <property type="match status" value="1"/>
</dbReference>
<dbReference type="PROSITE" id="PS50043">
    <property type="entry name" value="HTH_LUXR_2"/>
    <property type="match status" value="1"/>
</dbReference>
<reference evidence="6 7" key="1">
    <citation type="submission" date="2019-12" db="EMBL/GenBank/DDBJ databases">
        <title>Genomic-based taxomic classification of the family Erythrobacteraceae.</title>
        <authorList>
            <person name="Xu L."/>
        </authorList>
    </citation>
    <scope>NUCLEOTIDE SEQUENCE [LARGE SCALE GENOMIC DNA]</scope>
    <source>
        <strain evidence="6 7">MCCC 1A09965</strain>
    </source>
</reference>
<evidence type="ECO:0000313" key="6">
    <source>
        <dbReference type="EMBL" id="MXO64135.1"/>
    </source>
</evidence>
<dbReference type="InterPro" id="IPR016032">
    <property type="entry name" value="Sig_transdc_resp-reg_C-effctor"/>
</dbReference>
<dbReference type="PRINTS" id="PR00038">
    <property type="entry name" value="HTHLUXR"/>
</dbReference>
<dbReference type="Gene3D" id="1.10.10.10">
    <property type="entry name" value="Winged helix-like DNA-binding domain superfamily/Winged helix DNA-binding domain"/>
    <property type="match status" value="1"/>
</dbReference>
<dbReference type="PANTHER" id="PTHR47429">
    <property type="entry name" value="PROTEIN TWIN LOV 1"/>
    <property type="match status" value="1"/>
</dbReference>
<dbReference type="InterPro" id="IPR000014">
    <property type="entry name" value="PAS"/>
</dbReference>
<keyword evidence="3" id="KW-0157">Chromophore</keyword>
<dbReference type="Gene3D" id="3.30.450.20">
    <property type="entry name" value="PAS domain"/>
    <property type="match status" value="1"/>
</dbReference>
<dbReference type="AlphaFoldDB" id="A0A844YKV2"/>
<dbReference type="PANTHER" id="PTHR47429:SF2">
    <property type="entry name" value="PROTEIN TWIN LOV 1"/>
    <property type="match status" value="1"/>
</dbReference>
<feature type="domain" description="PAS" evidence="5">
    <location>
        <begin position="3"/>
        <end position="76"/>
    </location>
</feature>
<evidence type="ECO:0000259" key="4">
    <source>
        <dbReference type="PROSITE" id="PS50043"/>
    </source>
</evidence>
<organism evidence="6 7">
    <name type="scientific">Qipengyuania oceanensis</name>
    <dbReference type="NCBI Taxonomy" id="1463597"/>
    <lineage>
        <taxon>Bacteria</taxon>
        <taxon>Pseudomonadati</taxon>
        <taxon>Pseudomonadota</taxon>
        <taxon>Alphaproteobacteria</taxon>
        <taxon>Sphingomonadales</taxon>
        <taxon>Erythrobacteraceae</taxon>
        <taxon>Qipengyuania</taxon>
    </lineage>
</organism>
<evidence type="ECO:0000256" key="2">
    <source>
        <dbReference type="ARBA" id="ARBA00022643"/>
    </source>
</evidence>
<dbReference type="CDD" id="cd06170">
    <property type="entry name" value="LuxR_C_like"/>
    <property type="match status" value="1"/>
</dbReference>
<dbReference type="Pfam" id="PF13426">
    <property type="entry name" value="PAS_9"/>
    <property type="match status" value="1"/>
</dbReference>
<keyword evidence="7" id="KW-1185">Reference proteome</keyword>
<dbReference type="OrthoDB" id="7991996at2"/>
<dbReference type="SMART" id="SM00421">
    <property type="entry name" value="HTH_LUXR"/>
    <property type="match status" value="1"/>
</dbReference>
<dbReference type="InterPro" id="IPR036388">
    <property type="entry name" value="WH-like_DNA-bd_sf"/>
</dbReference>
<proteinExistence type="predicted"/>
<dbReference type="InterPro" id="IPR000792">
    <property type="entry name" value="Tscrpt_reg_LuxR_C"/>
</dbReference>
<dbReference type="GO" id="GO:0006355">
    <property type="term" value="P:regulation of DNA-templated transcription"/>
    <property type="evidence" value="ECO:0007669"/>
    <property type="project" value="InterPro"/>
</dbReference>
<dbReference type="SMART" id="SM00091">
    <property type="entry name" value="PAS"/>
    <property type="match status" value="1"/>
</dbReference>
<dbReference type="SUPFAM" id="SSF55785">
    <property type="entry name" value="PYP-like sensor domain (PAS domain)"/>
    <property type="match status" value="1"/>
</dbReference>
<evidence type="ECO:0000256" key="1">
    <source>
        <dbReference type="ARBA" id="ARBA00022630"/>
    </source>
</evidence>
<keyword evidence="2" id="KW-0288">FMN</keyword>
<evidence type="ECO:0000259" key="5">
    <source>
        <dbReference type="PROSITE" id="PS50112"/>
    </source>
</evidence>
<dbReference type="Pfam" id="PF00196">
    <property type="entry name" value="GerE"/>
    <property type="match status" value="1"/>
</dbReference>